<evidence type="ECO:0000256" key="11">
    <source>
        <dbReference type="ARBA" id="ARBA00022786"/>
    </source>
</evidence>
<comment type="similarity">
    <text evidence="5">Belongs to the RBR family. Ariadne subfamily.</text>
</comment>
<dbReference type="AlphaFoldDB" id="A0A978VT96"/>
<comment type="function">
    <text evidence="3">Might act as an E3 ubiquitin-protein ligase, or as part of E3 complex, which accepts ubiquitin from specific E2 ubiquitin-conjugating enzymes and then transfers it to substrates.</text>
</comment>
<keyword evidence="11" id="KW-0833">Ubl conjugation pathway</keyword>
<dbReference type="Proteomes" id="UP000813462">
    <property type="component" value="Unassembled WGS sequence"/>
</dbReference>
<dbReference type="EC" id="2.3.2.31" evidence="6"/>
<protein>
    <recommendedName>
        <fullName evidence="6">RBR-type E3 ubiquitin transferase</fullName>
        <ecNumber evidence="6">2.3.2.31</ecNumber>
    </recommendedName>
</protein>
<keyword evidence="12" id="KW-0862">Zinc</keyword>
<organism evidence="17 18">
    <name type="scientific">Ziziphus jujuba var. spinosa</name>
    <dbReference type="NCBI Taxonomy" id="714518"/>
    <lineage>
        <taxon>Eukaryota</taxon>
        <taxon>Viridiplantae</taxon>
        <taxon>Streptophyta</taxon>
        <taxon>Embryophyta</taxon>
        <taxon>Tracheophyta</taxon>
        <taxon>Spermatophyta</taxon>
        <taxon>Magnoliopsida</taxon>
        <taxon>eudicotyledons</taxon>
        <taxon>Gunneridae</taxon>
        <taxon>Pentapetalae</taxon>
        <taxon>rosids</taxon>
        <taxon>fabids</taxon>
        <taxon>Rosales</taxon>
        <taxon>Rhamnaceae</taxon>
        <taxon>Paliureae</taxon>
        <taxon>Ziziphus</taxon>
    </lineage>
</organism>
<evidence type="ECO:0000256" key="8">
    <source>
        <dbReference type="ARBA" id="ARBA00022723"/>
    </source>
</evidence>
<comment type="pathway">
    <text evidence="4">Protein modification; protein ubiquitination.</text>
</comment>
<dbReference type="CDD" id="cd22582">
    <property type="entry name" value="BRcat_RBR_unk"/>
    <property type="match status" value="1"/>
</dbReference>
<dbReference type="InterPro" id="IPR001841">
    <property type="entry name" value="Znf_RING"/>
</dbReference>
<evidence type="ECO:0000259" key="15">
    <source>
        <dbReference type="PROSITE" id="PS50089"/>
    </source>
</evidence>
<evidence type="ECO:0000256" key="13">
    <source>
        <dbReference type="PROSITE-ProRule" id="PRU00175"/>
    </source>
</evidence>
<feature type="compositionally biased region" description="Basic and acidic residues" evidence="14">
    <location>
        <begin position="61"/>
        <end position="72"/>
    </location>
</feature>
<evidence type="ECO:0000259" key="16">
    <source>
        <dbReference type="PROSITE" id="PS51873"/>
    </source>
</evidence>
<dbReference type="PROSITE" id="PS51873">
    <property type="entry name" value="TRIAD"/>
    <property type="match status" value="1"/>
</dbReference>
<evidence type="ECO:0000256" key="6">
    <source>
        <dbReference type="ARBA" id="ARBA00012251"/>
    </source>
</evidence>
<dbReference type="FunFam" id="3.30.40.10:FF:000230">
    <property type="entry name" value="RBR-type E3 ubiquitin transferase"/>
    <property type="match status" value="1"/>
</dbReference>
<proteinExistence type="inferred from homology"/>
<dbReference type="PANTHER" id="PTHR11685">
    <property type="entry name" value="RBR FAMILY RING FINGER AND IBR DOMAIN-CONTAINING"/>
    <property type="match status" value="1"/>
</dbReference>
<dbReference type="InterPro" id="IPR018957">
    <property type="entry name" value="Znf_C3HC4_RING-type"/>
</dbReference>
<comment type="cofactor">
    <cofactor evidence="2">
        <name>Zn(2+)</name>
        <dbReference type="ChEBI" id="CHEBI:29105"/>
    </cofactor>
</comment>
<evidence type="ECO:0000256" key="4">
    <source>
        <dbReference type="ARBA" id="ARBA00004906"/>
    </source>
</evidence>
<evidence type="ECO:0000256" key="14">
    <source>
        <dbReference type="SAM" id="MobiDB-lite"/>
    </source>
</evidence>
<dbReference type="Pfam" id="PF00097">
    <property type="entry name" value="zf-C3HC4"/>
    <property type="match status" value="1"/>
</dbReference>
<evidence type="ECO:0000313" key="17">
    <source>
        <dbReference type="EMBL" id="KAH7542041.1"/>
    </source>
</evidence>
<comment type="catalytic activity">
    <reaction evidence="1">
        <text>[E2 ubiquitin-conjugating enzyme]-S-ubiquitinyl-L-cysteine + [acceptor protein]-L-lysine = [E2 ubiquitin-conjugating enzyme]-L-cysteine + [acceptor protein]-N(6)-ubiquitinyl-L-lysine.</text>
        <dbReference type="EC" id="2.3.2.31"/>
    </reaction>
</comment>
<keyword evidence="9" id="KW-0677">Repeat</keyword>
<dbReference type="InterPro" id="IPR013083">
    <property type="entry name" value="Znf_RING/FYVE/PHD"/>
</dbReference>
<reference evidence="17" key="1">
    <citation type="journal article" date="2021" name="Front. Plant Sci.">
        <title>Chromosome-Scale Genome Assembly for Chinese Sour Jujube and Insights Into Its Genome Evolution and Domestication Signature.</title>
        <authorList>
            <person name="Shen L.-Y."/>
            <person name="Luo H."/>
            <person name="Wang X.-L."/>
            <person name="Wang X.-M."/>
            <person name="Qiu X.-J."/>
            <person name="Liu H."/>
            <person name="Zhou S.-S."/>
            <person name="Jia K.-H."/>
            <person name="Nie S."/>
            <person name="Bao Y.-T."/>
            <person name="Zhang R.-G."/>
            <person name="Yun Q.-Z."/>
            <person name="Chai Y.-H."/>
            <person name="Lu J.-Y."/>
            <person name="Li Y."/>
            <person name="Zhao S.-W."/>
            <person name="Mao J.-F."/>
            <person name="Jia S.-G."/>
            <person name="Mao Y.-M."/>
        </authorList>
    </citation>
    <scope>NUCLEOTIDE SEQUENCE</scope>
    <source>
        <strain evidence="17">AT0</strain>
        <tissue evidence="17">Leaf</tissue>
    </source>
</reference>
<dbReference type="InterPro" id="IPR031127">
    <property type="entry name" value="E3_UB_ligase_RBR"/>
</dbReference>
<keyword evidence="8" id="KW-0479">Metal-binding</keyword>
<evidence type="ECO:0000256" key="2">
    <source>
        <dbReference type="ARBA" id="ARBA00001947"/>
    </source>
</evidence>
<evidence type="ECO:0000256" key="10">
    <source>
        <dbReference type="ARBA" id="ARBA00022771"/>
    </source>
</evidence>
<evidence type="ECO:0000313" key="18">
    <source>
        <dbReference type="Proteomes" id="UP000813462"/>
    </source>
</evidence>
<dbReference type="InterPro" id="IPR002867">
    <property type="entry name" value="IBR_dom"/>
</dbReference>
<dbReference type="PROSITE" id="PS50089">
    <property type="entry name" value="ZF_RING_2"/>
    <property type="match status" value="1"/>
</dbReference>
<dbReference type="GO" id="GO:0016567">
    <property type="term" value="P:protein ubiquitination"/>
    <property type="evidence" value="ECO:0007669"/>
    <property type="project" value="InterPro"/>
</dbReference>
<accession>A0A978VT96</accession>
<evidence type="ECO:0000256" key="5">
    <source>
        <dbReference type="ARBA" id="ARBA00005884"/>
    </source>
</evidence>
<sequence>MNSPNLGPLKSPEKCSNTMNVVAQKPESEQQEEDDHTNTILSFFKPATKPKKPFSNPSTTEKGESSNSKGDEYPPPPPPLPPPSSLICEICKEPKSPKKAFTIRGCIHSYCTNCVTDYVASKLRENILKIGCPDPGCRGGYLDPDHCRPIIPPEVYNRWGSALRDQVVVIVRSHRFYCPYRDCSMMMTIDDDSVRKSECPNCWRLICAKCRVPWHLGMQCLEFRGLNRNERDEEDITLMKPAQRKRRVKCRNCRFYVDRTRDKCTRCGKYFNNRNRRVQFWNNSFSYAIFKE</sequence>
<gene>
    <name evidence="17" type="ORF">FEM48_Zijuj02G0031400</name>
</gene>
<dbReference type="SMART" id="SM00647">
    <property type="entry name" value="IBR"/>
    <property type="match status" value="1"/>
</dbReference>
<dbReference type="EMBL" id="JAEACU010000002">
    <property type="protein sequence ID" value="KAH7542041.1"/>
    <property type="molecule type" value="Genomic_DNA"/>
</dbReference>
<evidence type="ECO:0000256" key="12">
    <source>
        <dbReference type="ARBA" id="ARBA00022833"/>
    </source>
</evidence>
<keyword evidence="10 13" id="KW-0863">Zinc-finger</keyword>
<feature type="domain" description="RING-type" evidence="15">
    <location>
        <begin position="88"/>
        <end position="133"/>
    </location>
</feature>
<dbReference type="InterPro" id="IPR017907">
    <property type="entry name" value="Znf_RING_CS"/>
</dbReference>
<feature type="domain" description="RING-type" evidence="16">
    <location>
        <begin position="84"/>
        <end position="292"/>
    </location>
</feature>
<evidence type="ECO:0000256" key="9">
    <source>
        <dbReference type="ARBA" id="ARBA00022737"/>
    </source>
</evidence>
<comment type="caution">
    <text evidence="17">The sequence shown here is derived from an EMBL/GenBank/DDBJ whole genome shotgun (WGS) entry which is preliminary data.</text>
</comment>
<dbReference type="Pfam" id="PF01485">
    <property type="entry name" value="IBR"/>
    <property type="match status" value="1"/>
</dbReference>
<dbReference type="SUPFAM" id="SSF57850">
    <property type="entry name" value="RING/U-box"/>
    <property type="match status" value="2"/>
</dbReference>
<dbReference type="PROSITE" id="PS00518">
    <property type="entry name" value="ZF_RING_1"/>
    <property type="match status" value="1"/>
</dbReference>
<feature type="region of interest" description="Disordered" evidence="14">
    <location>
        <begin position="1"/>
        <end position="79"/>
    </location>
</feature>
<evidence type="ECO:0000256" key="1">
    <source>
        <dbReference type="ARBA" id="ARBA00001798"/>
    </source>
</evidence>
<evidence type="ECO:0000256" key="3">
    <source>
        <dbReference type="ARBA" id="ARBA00003976"/>
    </source>
</evidence>
<dbReference type="Gene3D" id="3.30.40.10">
    <property type="entry name" value="Zinc/RING finger domain, C3HC4 (zinc finger)"/>
    <property type="match status" value="1"/>
</dbReference>
<dbReference type="GO" id="GO:0008270">
    <property type="term" value="F:zinc ion binding"/>
    <property type="evidence" value="ECO:0007669"/>
    <property type="project" value="UniProtKB-KW"/>
</dbReference>
<name>A0A978VT96_ZIZJJ</name>
<keyword evidence="7" id="KW-0808">Transferase</keyword>
<dbReference type="InterPro" id="IPR044066">
    <property type="entry name" value="TRIAD_supradom"/>
</dbReference>
<evidence type="ECO:0000256" key="7">
    <source>
        <dbReference type="ARBA" id="ARBA00022679"/>
    </source>
</evidence>
<dbReference type="GO" id="GO:0061630">
    <property type="term" value="F:ubiquitin protein ligase activity"/>
    <property type="evidence" value="ECO:0007669"/>
    <property type="project" value="UniProtKB-EC"/>
</dbReference>